<keyword evidence="7" id="KW-0411">Iron-sulfur</keyword>
<reference evidence="10 11" key="1">
    <citation type="submission" date="2018-01" db="EMBL/GenBank/DDBJ databases">
        <title>Metagenomic assembled genomes from two thermal pools in the Uzon Caldera, Kamchatka, Russia.</title>
        <authorList>
            <person name="Wilkins L."/>
            <person name="Ettinger C."/>
        </authorList>
    </citation>
    <scope>NUCLEOTIDE SEQUENCE [LARGE SCALE GENOMIC DNA]</scope>
    <source>
        <strain evidence="10">ZAV-07</strain>
    </source>
</reference>
<feature type="domain" description="Aminotransferase class V" evidence="9">
    <location>
        <begin position="2"/>
        <end position="360"/>
    </location>
</feature>
<comment type="catalytic activity">
    <reaction evidence="8">
        <text>(sulfur carrier)-H + L-cysteine = (sulfur carrier)-SH + L-alanine</text>
        <dbReference type="Rhea" id="RHEA:43892"/>
        <dbReference type="Rhea" id="RHEA-COMP:14737"/>
        <dbReference type="Rhea" id="RHEA-COMP:14739"/>
        <dbReference type="ChEBI" id="CHEBI:29917"/>
        <dbReference type="ChEBI" id="CHEBI:35235"/>
        <dbReference type="ChEBI" id="CHEBI:57972"/>
        <dbReference type="ChEBI" id="CHEBI:64428"/>
        <dbReference type="EC" id="2.8.1.7"/>
    </reaction>
</comment>
<keyword evidence="4" id="KW-0479">Metal-binding</keyword>
<evidence type="ECO:0000259" key="9">
    <source>
        <dbReference type="Pfam" id="PF00266"/>
    </source>
</evidence>
<comment type="caution">
    <text evidence="10">The sequence shown here is derived from an EMBL/GenBank/DDBJ whole genome shotgun (WGS) entry which is preliminary data.</text>
</comment>
<sequence length="382" mass="42541">MIYFDSASSTKPDPEVLHEMCEFASDYYAIPSSIFSHTLGLQVADKIQEARDFIGNKLGVKGSEIIFTSSGTEANNLAIKGYVFANRNKGKHIITSKIEHISVLETVKKLLRDGYEISYIGVDKDGFIDIDELKKSIRDDTILVTIQLANHEVGTVQNIEEIAKISKEKGITVHVDGAIAIPYINLKLDNIDMLTISPHKFYGPKGVGILYVKEGLKLEKILDGGYNEFNLRAGHENTPAIVGAKKAFEIWDSSISEYLRNLKMYLYDKLLSEIPDVMLNGSLNKSLPHILNVTFKYIEGESIALRLDFEGISVTTGSACYSRNLQASHVLLAMGKSHEDSHGSIRFSLSKYNSKEEIDYTVSKLKEIVEDLRRISPLLGGE</sequence>
<organism evidence="10 11">
    <name type="scientific">Caldisericum exile</name>
    <dbReference type="NCBI Taxonomy" id="693075"/>
    <lineage>
        <taxon>Bacteria</taxon>
        <taxon>Pseudomonadati</taxon>
        <taxon>Caldisericota/Cryosericota group</taxon>
        <taxon>Caldisericota</taxon>
        <taxon>Caldisericia</taxon>
        <taxon>Caldisericales</taxon>
        <taxon>Caldisericaceae</taxon>
        <taxon>Caldisericum</taxon>
    </lineage>
</organism>
<dbReference type="GO" id="GO:0051536">
    <property type="term" value="F:iron-sulfur cluster binding"/>
    <property type="evidence" value="ECO:0007669"/>
    <property type="project" value="UniProtKB-KW"/>
</dbReference>
<gene>
    <name evidence="10" type="ORF">C0189_04245</name>
</gene>
<dbReference type="Proteomes" id="UP000237040">
    <property type="component" value="Unassembled WGS sequence"/>
</dbReference>
<dbReference type="PANTHER" id="PTHR11601:SF34">
    <property type="entry name" value="CYSTEINE DESULFURASE"/>
    <property type="match status" value="1"/>
</dbReference>
<evidence type="ECO:0000256" key="5">
    <source>
        <dbReference type="ARBA" id="ARBA00022898"/>
    </source>
</evidence>
<dbReference type="AlphaFoldDB" id="A0A2J6WDU3"/>
<evidence type="ECO:0000256" key="2">
    <source>
        <dbReference type="ARBA" id="ARBA00006490"/>
    </source>
</evidence>
<keyword evidence="3" id="KW-0808">Transferase</keyword>
<accession>A0A2J6WDU3</accession>
<comment type="similarity">
    <text evidence="2">Belongs to the class-V pyridoxal-phosphate-dependent aminotransferase family. NifS/IscS subfamily.</text>
</comment>
<dbReference type="InterPro" id="IPR015424">
    <property type="entry name" value="PyrdxlP-dep_Trfase"/>
</dbReference>
<evidence type="ECO:0000256" key="7">
    <source>
        <dbReference type="ARBA" id="ARBA00023014"/>
    </source>
</evidence>
<dbReference type="InterPro" id="IPR015422">
    <property type="entry name" value="PyrdxlP-dep_Trfase_small"/>
</dbReference>
<dbReference type="InterPro" id="IPR015421">
    <property type="entry name" value="PyrdxlP-dep_Trfase_major"/>
</dbReference>
<dbReference type="EMBL" id="PNIL01000061">
    <property type="protein sequence ID" value="PMP66925.1"/>
    <property type="molecule type" value="Genomic_DNA"/>
</dbReference>
<evidence type="ECO:0000313" key="10">
    <source>
        <dbReference type="EMBL" id="PMP66925.1"/>
    </source>
</evidence>
<dbReference type="InterPro" id="IPR016454">
    <property type="entry name" value="Cysteine_dSase"/>
</dbReference>
<dbReference type="PANTHER" id="PTHR11601">
    <property type="entry name" value="CYSTEINE DESULFURYLASE FAMILY MEMBER"/>
    <property type="match status" value="1"/>
</dbReference>
<evidence type="ECO:0000256" key="6">
    <source>
        <dbReference type="ARBA" id="ARBA00023004"/>
    </source>
</evidence>
<evidence type="ECO:0000256" key="8">
    <source>
        <dbReference type="ARBA" id="ARBA00050776"/>
    </source>
</evidence>
<dbReference type="Gene3D" id="3.90.1150.10">
    <property type="entry name" value="Aspartate Aminotransferase, domain 1"/>
    <property type="match status" value="1"/>
</dbReference>
<name>A0A2J6WDU3_9BACT</name>
<proteinExistence type="inferred from homology"/>
<evidence type="ECO:0000256" key="3">
    <source>
        <dbReference type="ARBA" id="ARBA00022679"/>
    </source>
</evidence>
<dbReference type="GO" id="GO:0046872">
    <property type="term" value="F:metal ion binding"/>
    <property type="evidence" value="ECO:0007669"/>
    <property type="project" value="UniProtKB-KW"/>
</dbReference>
<keyword evidence="5" id="KW-0663">Pyridoxal phosphate</keyword>
<dbReference type="GO" id="GO:0031071">
    <property type="term" value="F:cysteine desulfurase activity"/>
    <property type="evidence" value="ECO:0007669"/>
    <property type="project" value="UniProtKB-EC"/>
</dbReference>
<dbReference type="PIRSF" id="PIRSF005572">
    <property type="entry name" value="NifS"/>
    <property type="match status" value="1"/>
</dbReference>
<evidence type="ECO:0000256" key="1">
    <source>
        <dbReference type="ARBA" id="ARBA00001933"/>
    </source>
</evidence>
<dbReference type="InterPro" id="IPR000192">
    <property type="entry name" value="Aminotrans_V_dom"/>
</dbReference>
<dbReference type="Pfam" id="PF00266">
    <property type="entry name" value="Aminotran_5"/>
    <property type="match status" value="1"/>
</dbReference>
<protein>
    <submittedName>
        <fullName evidence="10">Cysteine desulfurase NifS</fullName>
    </submittedName>
</protein>
<dbReference type="Gene3D" id="3.40.640.10">
    <property type="entry name" value="Type I PLP-dependent aspartate aminotransferase-like (Major domain)"/>
    <property type="match status" value="1"/>
</dbReference>
<keyword evidence="6" id="KW-0408">Iron</keyword>
<comment type="cofactor">
    <cofactor evidence="1">
        <name>pyridoxal 5'-phosphate</name>
        <dbReference type="ChEBI" id="CHEBI:597326"/>
    </cofactor>
</comment>
<dbReference type="RefSeq" id="WP_416084687.1">
    <property type="nucleotide sequence ID" value="NZ_JBNARP010000018.1"/>
</dbReference>
<dbReference type="SUPFAM" id="SSF53383">
    <property type="entry name" value="PLP-dependent transferases"/>
    <property type="match status" value="1"/>
</dbReference>
<evidence type="ECO:0000313" key="11">
    <source>
        <dbReference type="Proteomes" id="UP000237040"/>
    </source>
</evidence>
<evidence type="ECO:0000256" key="4">
    <source>
        <dbReference type="ARBA" id="ARBA00022723"/>
    </source>
</evidence>